<dbReference type="HOGENOM" id="CLU_1678389_0_0_1"/>
<accession>A0A0D2ABA3</accession>
<dbReference type="RefSeq" id="XP_016213932.1">
    <property type="nucleotide sequence ID" value="XM_016358314.1"/>
</dbReference>
<gene>
    <name evidence="2" type="ORF">PV09_04881</name>
</gene>
<dbReference type="Proteomes" id="UP000053259">
    <property type="component" value="Unassembled WGS sequence"/>
</dbReference>
<dbReference type="GeneID" id="27312854"/>
<dbReference type="EMBL" id="KN847542">
    <property type="protein sequence ID" value="KIW04063.1"/>
    <property type="molecule type" value="Genomic_DNA"/>
</dbReference>
<evidence type="ECO:0000313" key="3">
    <source>
        <dbReference type="Proteomes" id="UP000053259"/>
    </source>
</evidence>
<feature type="region of interest" description="Disordered" evidence="1">
    <location>
        <begin position="152"/>
        <end position="185"/>
    </location>
</feature>
<feature type="region of interest" description="Disordered" evidence="1">
    <location>
        <begin position="1"/>
        <end position="22"/>
    </location>
</feature>
<evidence type="ECO:0000313" key="2">
    <source>
        <dbReference type="EMBL" id="KIW04063.1"/>
    </source>
</evidence>
<sequence length="185" mass="20144">MTSSKAEKDKAPDNDNPPSLPPNVYIFSPTTAGTTKALLNGSIFTRLCVSSQVPPGRLASALRSERQRKINESFCLSYNNVILIFDAHADDKDLLDTHHEHFRDVCLALKDHDISLDIAGCVFDAPNVVQAGFQLDELSSGSILVINILNGSNEDESDEEDEEDFGEIGGTDGFKVDGNSELTMQ</sequence>
<keyword evidence="3" id="KW-1185">Reference proteome</keyword>
<organism evidence="2 3">
    <name type="scientific">Verruconis gallopava</name>
    <dbReference type="NCBI Taxonomy" id="253628"/>
    <lineage>
        <taxon>Eukaryota</taxon>
        <taxon>Fungi</taxon>
        <taxon>Dikarya</taxon>
        <taxon>Ascomycota</taxon>
        <taxon>Pezizomycotina</taxon>
        <taxon>Dothideomycetes</taxon>
        <taxon>Pleosporomycetidae</taxon>
        <taxon>Venturiales</taxon>
        <taxon>Sympoventuriaceae</taxon>
        <taxon>Verruconis</taxon>
    </lineage>
</organism>
<feature type="compositionally biased region" description="Acidic residues" evidence="1">
    <location>
        <begin position="153"/>
        <end position="166"/>
    </location>
</feature>
<name>A0A0D2ABA3_9PEZI</name>
<dbReference type="OrthoDB" id="5280080at2759"/>
<dbReference type="InParanoid" id="A0A0D2ABA3"/>
<proteinExistence type="predicted"/>
<feature type="compositionally biased region" description="Basic and acidic residues" evidence="1">
    <location>
        <begin position="1"/>
        <end position="13"/>
    </location>
</feature>
<protein>
    <submittedName>
        <fullName evidence="2">Uncharacterized protein</fullName>
    </submittedName>
</protein>
<evidence type="ECO:0000256" key="1">
    <source>
        <dbReference type="SAM" id="MobiDB-lite"/>
    </source>
</evidence>
<reference evidence="2 3" key="1">
    <citation type="submission" date="2015-01" db="EMBL/GenBank/DDBJ databases">
        <title>The Genome Sequence of Ochroconis gallopava CBS43764.</title>
        <authorList>
            <consortium name="The Broad Institute Genomics Platform"/>
            <person name="Cuomo C."/>
            <person name="de Hoog S."/>
            <person name="Gorbushina A."/>
            <person name="Stielow B."/>
            <person name="Teixiera M."/>
            <person name="Abouelleil A."/>
            <person name="Chapman S.B."/>
            <person name="Priest M."/>
            <person name="Young S.K."/>
            <person name="Wortman J."/>
            <person name="Nusbaum C."/>
            <person name="Birren B."/>
        </authorList>
    </citation>
    <scope>NUCLEOTIDE SEQUENCE [LARGE SCALE GENOMIC DNA]</scope>
    <source>
        <strain evidence="2 3">CBS 43764</strain>
    </source>
</reference>
<dbReference type="VEuPathDB" id="FungiDB:PV09_04881"/>
<dbReference type="AlphaFoldDB" id="A0A0D2ABA3"/>